<keyword evidence="4" id="KW-1185">Reference proteome</keyword>
<sequence>MAREGNDLGLNDHGLNDKPNGGDINPPIPRIGRPYIQALQFEMKSVTVGQFRGLPTEDPRLHLRLFLEACVPEDALRLKLFPYSLRDHARAWLNALPSGTVASWSDLCQRFLLQYNPKNMNANLRTDITSF</sequence>
<dbReference type="Pfam" id="PF03732">
    <property type="entry name" value="Retrotrans_gag"/>
    <property type="match status" value="1"/>
</dbReference>
<comment type="caution">
    <text evidence="3">The sequence shown here is derived from an EMBL/GenBank/DDBJ whole genome shotgun (WGS) entry which is preliminary data.</text>
</comment>
<dbReference type="PANTHER" id="PTHR33223:SF6">
    <property type="entry name" value="CCHC-TYPE DOMAIN-CONTAINING PROTEIN"/>
    <property type="match status" value="1"/>
</dbReference>
<evidence type="ECO:0000259" key="2">
    <source>
        <dbReference type="Pfam" id="PF03732"/>
    </source>
</evidence>
<dbReference type="EMBL" id="SMMG02000002">
    <property type="protein sequence ID" value="KAA3483574.1"/>
    <property type="molecule type" value="Genomic_DNA"/>
</dbReference>
<dbReference type="PANTHER" id="PTHR33223">
    <property type="entry name" value="CCHC-TYPE DOMAIN-CONTAINING PROTEIN"/>
    <property type="match status" value="1"/>
</dbReference>
<name>A0A5B6WQU1_9ROSI</name>
<evidence type="ECO:0000313" key="4">
    <source>
        <dbReference type="Proteomes" id="UP000325315"/>
    </source>
</evidence>
<evidence type="ECO:0000313" key="3">
    <source>
        <dbReference type="EMBL" id="KAA3483574.1"/>
    </source>
</evidence>
<evidence type="ECO:0000256" key="1">
    <source>
        <dbReference type="SAM" id="MobiDB-lite"/>
    </source>
</evidence>
<proteinExistence type="predicted"/>
<gene>
    <name evidence="3" type="ORF">EPI10_005733</name>
</gene>
<organism evidence="3 4">
    <name type="scientific">Gossypium australe</name>
    <dbReference type="NCBI Taxonomy" id="47621"/>
    <lineage>
        <taxon>Eukaryota</taxon>
        <taxon>Viridiplantae</taxon>
        <taxon>Streptophyta</taxon>
        <taxon>Embryophyta</taxon>
        <taxon>Tracheophyta</taxon>
        <taxon>Spermatophyta</taxon>
        <taxon>Magnoliopsida</taxon>
        <taxon>eudicotyledons</taxon>
        <taxon>Gunneridae</taxon>
        <taxon>Pentapetalae</taxon>
        <taxon>rosids</taxon>
        <taxon>malvids</taxon>
        <taxon>Malvales</taxon>
        <taxon>Malvaceae</taxon>
        <taxon>Malvoideae</taxon>
        <taxon>Gossypium</taxon>
    </lineage>
</organism>
<accession>A0A5B6WQU1</accession>
<feature type="domain" description="Retrotransposon gag" evidence="2">
    <location>
        <begin position="79"/>
        <end position="131"/>
    </location>
</feature>
<feature type="region of interest" description="Disordered" evidence="1">
    <location>
        <begin position="1"/>
        <end position="26"/>
    </location>
</feature>
<dbReference type="AlphaFoldDB" id="A0A5B6WQU1"/>
<dbReference type="InterPro" id="IPR005162">
    <property type="entry name" value="Retrotrans_gag_dom"/>
</dbReference>
<dbReference type="Proteomes" id="UP000325315">
    <property type="component" value="Unassembled WGS sequence"/>
</dbReference>
<dbReference type="OrthoDB" id="691543at2759"/>
<protein>
    <submittedName>
        <fullName evidence="3">Protein FAR1-RELATED SEQUENCE 5-like</fullName>
    </submittedName>
</protein>
<reference evidence="4" key="1">
    <citation type="journal article" date="2019" name="Plant Biotechnol. J.">
        <title>Genome sequencing of the Australian wild diploid species Gossypium australe highlights disease resistance and delayed gland morphogenesis.</title>
        <authorList>
            <person name="Cai Y."/>
            <person name="Cai X."/>
            <person name="Wang Q."/>
            <person name="Wang P."/>
            <person name="Zhang Y."/>
            <person name="Cai C."/>
            <person name="Xu Y."/>
            <person name="Wang K."/>
            <person name="Zhou Z."/>
            <person name="Wang C."/>
            <person name="Geng S."/>
            <person name="Li B."/>
            <person name="Dong Q."/>
            <person name="Hou Y."/>
            <person name="Wang H."/>
            <person name="Ai P."/>
            <person name="Liu Z."/>
            <person name="Yi F."/>
            <person name="Sun M."/>
            <person name="An G."/>
            <person name="Cheng J."/>
            <person name="Zhang Y."/>
            <person name="Shi Q."/>
            <person name="Xie Y."/>
            <person name="Shi X."/>
            <person name="Chang Y."/>
            <person name="Huang F."/>
            <person name="Chen Y."/>
            <person name="Hong S."/>
            <person name="Mi L."/>
            <person name="Sun Q."/>
            <person name="Zhang L."/>
            <person name="Zhou B."/>
            <person name="Peng R."/>
            <person name="Zhang X."/>
            <person name="Liu F."/>
        </authorList>
    </citation>
    <scope>NUCLEOTIDE SEQUENCE [LARGE SCALE GENOMIC DNA]</scope>
    <source>
        <strain evidence="4">cv. PA1801</strain>
    </source>
</reference>